<proteinExistence type="predicted"/>
<evidence type="ECO:0008006" key="4">
    <source>
        <dbReference type="Google" id="ProtNLM"/>
    </source>
</evidence>
<keyword evidence="3" id="KW-1185">Reference proteome</keyword>
<dbReference type="InterPro" id="IPR036278">
    <property type="entry name" value="Sialidase_sf"/>
</dbReference>
<dbReference type="EMBL" id="JBHTLX010000021">
    <property type="protein sequence ID" value="MFD1249403.1"/>
    <property type="molecule type" value="Genomic_DNA"/>
</dbReference>
<comment type="caution">
    <text evidence="2">The sequence shown here is derived from an EMBL/GenBank/DDBJ whole genome shotgun (WGS) entry which is preliminary data.</text>
</comment>
<dbReference type="Proteomes" id="UP001597229">
    <property type="component" value="Unassembled WGS sequence"/>
</dbReference>
<feature type="signal peptide" evidence="1">
    <location>
        <begin position="1"/>
        <end position="20"/>
    </location>
</feature>
<sequence length="506" mass="52503">MVRLPALGVVLLALVLSACGAEPSEPRARSADWTSQRLAGKVGDDQQALMTADGDDVLVLLVSGEGVVQPHLSVDGARFEAGQPVATGLPDLVQLGGPVRRADGGWLAVGSGGPDIAPVVLRSDDGLHWTATRPQGFAHPVDVAGLVATPDGAAVVGAYRTAADPGMGGFRAQAWTTTDGAAFTEVELPGVPAVQGYRTESWVSQIAVVGGGDLLATGRVGRDARAWRSDDGGATWTGVDDPVLGQAYDVTGLVADGDRVVATVTGRDHVTLTSADGGRTWRGSDALPAAEEDSGRSTLWQAGTRVLTLRDSVAAGVDWSSPEVCYADLAQCGQQPPAHLLVSDDGERWRAADSPPTAWLDDVVGTADGRVLVLRRERGGVLVGTWPAGRPLRAAPDDARPRTVDLVTLPRDAKPEVGVRYAAPLFTHCGISRIVFGATWWQRTDDGPDYETGAGDEPIPGWPIPRGGGDVYGFATLGADGTLTYADADGTVLATYQPAAEGFGCD</sequence>
<dbReference type="SUPFAM" id="SSF50939">
    <property type="entry name" value="Sialidases"/>
    <property type="match status" value="1"/>
</dbReference>
<keyword evidence="1" id="KW-0732">Signal</keyword>
<dbReference type="InterPro" id="IPR015943">
    <property type="entry name" value="WD40/YVTN_repeat-like_dom_sf"/>
</dbReference>
<gene>
    <name evidence="2" type="ORF">ACFQ3F_16505</name>
</gene>
<dbReference type="Gene3D" id="2.130.10.10">
    <property type="entry name" value="YVTN repeat-like/Quinoprotein amine dehydrogenase"/>
    <property type="match status" value="1"/>
</dbReference>
<evidence type="ECO:0000313" key="3">
    <source>
        <dbReference type="Proteomes" id="UP001597229"/>
    </source>
</evidence>
<reference evidence="3" key="1">
    <citation type="journal article" date="2019" name="Int. J. Syst. Evol. Microbiol.">
        <title>The Global Catalogue of Microorganisms (GCM) 10K type strain sequencing project: providing services to taxonomists for standard genome sequencing and annotation.</title>
        <authorList>
            <consortium name="The Broad Institute Genomics Platform"/>
            <consortium name="The Broad Institute Genome Sequencing Center for Infectious Disease"/>
            <person name="Wu L."/>
            <person name="Ma J."/>
        </authorList>
    </citation>
    <scope>NUCLEOTIDE SEQUENCE [LARGE SCALE GENOMIC DNA]</scope>
    <source>
        <strain evidence="3">CCUG 52478</strain>
    </source>
</reference>
<dbReference type="PROSITE" id="PS51257">
    <property type="entry name" value="PROKAR_LIPOPROTEIN"/>
    <property type="match status" value="1"/>
</dbReference>
<evidence type="ECO:0000313" key="2">
    <source>
        <dbReference type="EMBL" id="MFD1249403.1"/>
    </source>
</evidence>
<accession>A0ABW3W5C7</accession>
<name>A0ABW3W5C7_9ACTN</name>
<protein>
    <recommendedName>
        <fullName evidence="4">Exo-alpha-sialidase</fullName>
    </recommendedName>
</protein>
<dbReference type="CDD" id="cd15482">
    <property type="entry name" value="Sialidase_non-viral"/>
    <property type="match status" value="1"/>
</dbReference>
<feature type="chain" id="PRO_5046243619" description="Exo-alpha-sialidase" evidence="1">
    <location>
        <begin position="21"/>
        <end position="506"/>
    </location>
</feature>
<evidence type="ECO:0000256" key="1">
    <source>
        <dbReference type="SAM" id="SignalP"/>
    </source>
</evidence>
<dbReference type="RefSeq" id="WP_367919749.1">
    <property type="nucleotide sequence ID" value="NZ_BAABAC010000024.1"/>
</dbReference>
<organism evidence="2 3">
    <name type="scientific">Nocardioides ginsengisoli</name>
    <dbReference type="NCBI Taxonomy" id="363868"/>
    <lineage>
        <taxon>Bacteria</taxon>
        <taxon>Bacillati</taxon>
        <taxon>Actinomycetota</taxon>
        <taxon>Actinomycetes</taxon>
        <taxon>Propionibacteriales</taxon>
        <taxon>Nocardioidaceae</taxon>
        <taxon>Nocardioides</taxon>
    </lineage>
</organism>